<proteinExistence type="predicted"/>
<comment type="caution">
    <text evidence="1">The sequence shown here is derived from an EMBL/GenBank/DDBJ whole genome shotgun (WGS) entry which is preliminary data.</text>
</comment>
<accession>A0AB34GRD3</accession>
<keyword evidence="2" id="KW-1185">Reference proteome</keyword>
<dbReference type="EMBL" id="JAIQCJ010002103">
    <property type="protein sequence ID" value="KAJ8782628.1"/>
    <property type="molecule type" value="Genomic_DNA"/>
</dbReference>
<organism evidence="1 2">
    <name type="scientific">Eschrichtius robustus</name>
    <name type="common">California gray whale</name>
    <name type="synonym">Eschrichtius gibbosus</name>
    <dbReference type="NCBI Taxonomy" id="9764"/>
    <lineage>
        <taxon>Eukaryota</taxon>
        <taxon>Metazoa</taxon>
        <taxon>Chordata</taxon>
        <taxon>Craniata</taxon>
        <taxon>Vertebrata</taxon>
        <taxon>Euteleostomi</taxon>
        <taxon>Mammalia</taxon>
        <taxon>Eutheria</taxon>
        <taxon>Laurasiatheria</taxon>
        <taxon>Artiodactyla</taxon>
        <taxon>Whippomorpha</taxon>
        <taxon>Cetacea</taxon>
        <taxon>Mysticeti</taxon>
        <taxon>Eschrichtiidae</taxon>
        <taxon>Eschrichtius</taxon>
    </lineage>
</organism>
<protein>
    <submittedName>
        <fullName evidence="1">Uncharacterized protein</fullName>
    </submittedName>
</protein>
<evidence type="ECO:0000313" key="2">
    <source>
        <dbReference type="Proteomes" id="UP001159641"/>
    </source>
</evidence>
<dbReference type="Proteomes" id="UP001159641">
    <property type="component" value="Unassembled WGS sequence"/>
</dbReference>
<name>A0AB34GRD3_ESCRO</name>
<gene>
    <name evidence="1" type="ORF">J1605_000607</name>
</gene>
<evidence type="ECO:0000313" key="1">
    <source>
        <dbReference type="EMBL" id="KAJ8782628.1"/>
    </source>
</evidence>
<sequence length="254" mass="26942">MSLVPERIPPVGSLPGVETASVSETVSKCPGHLPFLGEGGSSSFWRSQWWPGPGQGRSLVEQLLRCQGMGCGTVDRHGRGAPESLVTAVTQGVLLRRKRHPDELLKSSRGREQGLSGLEVTSLSLLPGAEENQSLRDGGETMATNFNDIVKQGYVKMKSRKLGVSHLQGALPRNLVWRLVACPGCAAARLWPGIVHCWSRGFWPAGCPACAWARLCLLQLPPQPGWLAGIPAAGPAVAADGQAAPLLLLKLSPG</sequence>
<reference evidence="1 2" key="1">
    <citation type="submission" date="2022-11" db="EMBL/GenBank/DDBJ databases">
        <title>Whole genome sequence of Eschrichtius robustus ER-17-0199.</title>
        <authorList>
            <person name="Bruniche-Olsen A."/>
            <person name="Black A.N."/>
            <person name="Fields C.J."/>
            <person name="Walden K."/>
            <person name="Dewoody J.A."/>
        </authorList>
    </citation>
    <scope>NUCLEOTIDE SEQUENCE [LARGE SCALE GENOMIC DNA]</scope>
    <source>
        <strain evidence="1">ER-17-0199</strain>
        <tissue evidence="1">Blubber</tissue>
    </source>
</reference>
<dbReference type="AlphaFoldDB" id="A0AB34GRD3"/>